<dbReference type="Gene3D" id="2.130.10.10">
    <property type="entry name" value="YVTN repeat-like/Quinoprotein amine dehydrogenase"/>
    <property type="match status" value="1"/>
</dbReference>
<feature type="signal peptide" evidence="1">
    <location>
        <begin position="1"/>
        <end position="20"/>
    </location>
</feature>
<keyword evidence="3" id="KW-1185">Reference proteome</keyword>
<evidence type="ECO:0000313" key="2">
    <source>
        <dbReference type="EMBL" id="TDE13678.1"/>
    </source>
</evidence>
<dbReference type="InterPro" id="IPR051200">
    <property type="entry name" value="Host-pathogen_enzymatic-act"/>
</dbReference>
<dbReference type="PANTHER" id="PTHR47197:SF3">
    <property type="entry name" value="DIHYDRO-HEME D1 DEHYDROGENASE"/>
    <property type="match status" value="1"/>
</dbReference>
<evidence type="ECO:0000256" key="1">
    <source>
        <dbReference type="SAM" id="SignalP"/>
    </source>
</evidence>
<dbReference type="EMBL" id="SMFL01000006">
    <property type="protein sequence ID" value="TDE13678.1"/>
    <property type="molecule type" value="Genomic_DNA"/>
</dbReference>
<dbReference type="InterPro" id="IPR031815">
    <property type="entry name" value="DUF5074"/>
</dbReference>
<dbReference type="Pfam" id="PF16819">
    <property type="entry name" value="DUF5074"/>
    <property type="match status" value="1"/>
</dbReference>
<reference evidence="2 3" key="1">
    <citation type="submission" date="2019-03" db="EMBL/GenBank/DDBJ databases">
        <title>Dyadobacter AR-3-6 sp. nov., isolated from arctic soil.</title>
        <authorList>
            <person name="Chaudhary D.K."/>
        </authorList>
    </citation>
    <scope>NUCLEOTIDE SEQUENCE [LARGE SCALE GENOMIC DNA]</scope>
    <source>
        <strain evidence="2 3">AR-3-6</strain>
    </source>
</reference>
<dbReference type="InterPro" id="IPR011045">
    <property type="entry name" value="N2O_reductase_N"/>
</dbReference>
<dbReference type="InterPro" id="IPR015943">
    <property type="entry name" value="WD40/YVTN_repeat-like_dom_sf"/>
</dbReference>
<name>A0A4V2Z3R1_9BACT</name>
<sequence length="359" mass="38728">MRMKRKLSQAILAVSLSVFAWSCNQKDPDPKGNYIQGVFVMNEGNFQQNNGGVSFFKREGNTAEVEIFSAVNNSSLAGGVQGYAVTGDIGLILVDNDKPGLDKVQIVNSNTFETIATIGTPDIENPREVVILNSNKAYVSCWGENGSYTYKNGYMAVVDLKTNKVTKKISIGNGPDNLVLGNGKLFVGTTTFTTGKVLTAINTTTDEIVKTWTFAGTPVPFGMDADGKLWAKNGLDVVRINPDSYAIEATLKIAAPATKSADNFVFSLDRRAILFGLSSNYGASGETYKFAITDTQINIATPIIKRVFGGMAVDPQQGLIYAAVIPSYTQSGYAVRYRTDGSVMDSVKVGIQPTGFFFR</sequence>
<dbReference type="SUPFAM" id="SSF50974">
    <property type="entry name" value="Nitrous oxide reductase, N-terminal domain"/>
    <property type="match status" value="1"/>
</dbReference>
<dbReference type="PANTHER" id="PTHR47197">
    <property type="entry name" value="PROTEIN NIRF"/>
    <property type="match status" value="1"/>
</dbReference>
<dbReference type="Proteomes" id="UP000294850">
    <property type="component" value="Unassembled WGS sequence"/>
</dbReference>
<dbReference type="OrthoDB" id="9773938at2"/>
<dbReference type="AlphaFoldDB" id="A0A4V2Z3R1"/>
<keyword evidence="1" id="KW-0732">Signal</keyword>
<organism evidence="2 3">
    <name type="scientific">Dyadobacter psychrotolerans</name>
    <dbReference type="NCBI Taxonomy" id="2541721"/>
    <lineage>
        <taxon>Bacteria</taxon>
        <taxon>Pseudomonadati</taxon>
        <taxon>Bacteroidota</taxon>
        <taxon>Cytophagia</taxon>
        <taxon>Cytophagales</taxon>
        <taxon>Spirosomataceae</taxon>
        <taxon>Dyadobacter</taxon>
    </lineage>
</organism>
<proteinExistence type="predicted"/>
<accession>A0A4V2Z3R1</accession>
<comment type="caution">
    <text evidence="2">The sequence shown here is derived from an EMBL/GenBank/DDBJ whole genome shotgun (WGS) entry which is preliminary data.</text>
</comment>
<feature type="chain" id="PRO_5020249765" description="DUF5074 domain-containing protein" evidence="1">
    <location>
        <begin position="21"/>
        <end position="359"/>
    </location>
</feature>
<evidence type="ECO:0008006" key="4">
    <source>
        <dbReference type="Google" id="ProtNLM"/>
    </source>
</evidence>
<evidence type="ECO:0000313" key="3">
    <source>
        <dbReference type="Proteomes" id="UP000294850"/>
    </source>
</evidence>
<gene>
    <name evidence="2" type="ORF">E0F88_17405</name>
</gene>
<protein>
    <recommendedName>
        <fullName evidence="4">DUF5074 domain-containing protein</fullName>
    </recommendedName>
</protein>